<keyword evidence="7" id="KW-0472">Membrane</keyword>
<evidence type="ECO:0000313" key="9">
    <source>
        <dbReference type="EMBL" id="SUX11397.1"/>
    </source>
</evidence>
<keyword evidence="3" id="KW-0597">Phosphoprotein</keyword>
<feature type="domain" description="Histidine kinase" evidence="8">
    <location>
        <begin position="167"/>
        <end position="369"/>
    </location>
</feature>
<dbReference type="InterPro" id="IPR005467">
    <property type="entry name" value="His_kinase_dom"/>
</dbReference>
<dbReference type="RefSeq" id="WP_235610078.1">
    <property type="nucleotide sequence ID" value="NZ_CP043427.1"/>
</dbReference>
<dbReference type="CDD" id="cd00082">
    <property type="entry name" value="HisKA"/>
    <property type="match status" value="1"/>
</dbReference>
<dbReference type="SMART" id="SM00387">
    <property type="entry name" value="HATPase_c"/>
    <property type="match status" value="1"/>
</dbReference>
<keyword evidence="5" id="KW-0418">Kinase</keyword>
<dbReference type="SUPFAM" id="SSF55874">
    <property type="entry name" value="ATPase domain of HSP90 chaperone/DNA topoisomerase II/histidine kinase"/>
    <property type="match status" value="1"/>
</dbReference>
<evidence type="ECO:0000256" key="5">
    <source>
        <dbReference type="ARBA" id="ARBA00022777"/>
    </source>
</evidence>
<keyword evidence="7" id="KW-0812">Transmembrane</keyword>
<evidence type="ECO:0000256" key="2">
    <source>
        <dbReference type="ARBA" id="ARBA00012438"/>
    </source>
</evidence>
<dbReference type="EMBL" id="UFVD01000001">
    <property type="protein sequence ID" value="SUX11397.1"/>
    <property type="molecule type" value="Genomic_DNA"/>
</dbReference>
<dbReference type="InterPro" id="IPR036890">
    <property type="entry name" value="HATPase_C_sf"/>
</dbReference>
<dbReference type="PRINTS" id="PR00344">
    <property type="entry name" value="BCTRLSENSOR"/>
</dbReference>
<name>A0A381DLF6_9BACT</name>
<keyword evidence="10" id="KW-1185">Reference proteome</keyword>
<feature type="transmembrane region" description="Helical" evidence="7">
    <location>
        <begin position="6"/>
        <end position="24"/>
    </location>
</feature>
<dbReference type="PANTHER" id="PTHR45453:SF1">
    <property type="entry name" value="PHOSPHATE REGULON SENSOR PROTEIN PHOR"/>
    <property type="match status" value="1"/>
</dbReference>
<evidence type="ECO:0000256" key="4">
    <source>
        <dbReference type="ARBA" id="ARBA00022679"/>
    </source>
</evidence>
<accession>A0A381DLF6</accession>
<gene>
    <name evidence="9" type="primary">yycG</name>
    <name evidence="9" type="ORF">NCTC12475_01622</name>
</gene>
<organism evidence="9 10">
    <name type="scientific">Campylobacter sputorum subsp. sputorum</name>
    <dbReference type="NCBI Taxonomy" id="32024"/>
    <lineage>
        <taxon>Bacteria</taxon>
        <taxon>Pseudomonadati</taxon>
        <taxon>Campylobacterota</taxon>
        <taxon>Epsilonproteobacteria</taxon>
        <taxon>Campylobacterales</taxon>
        <taxon>Campylobacteraceae</taxon>
        <taxon>Campylobacter</taxon>
    </lineage>
</organism>
<dbReference type="InterPro" id="IPR003661">
    <property type="entry name" value="HisK_dim/P_dom"/>
</dbReference>
<dbReference type="Proteomes" id="UP000254920">
    <property type="component" value="Unassembled WGS sequence"/>
</dbReference>
<evidence type="ECO:0000256" key="7">
    <source>
        <dbReference type="SAM" id="Phobius"/>
    </source>
</evidence>
<evidence type="ECO:0000259" key="8">
    <source>
        <dbReference type="PROSITE" id="PS50109"/>
    </source>
</evidence>
<dbReference type="Gene3D" id="3.30.565.10">
    <property type="entry name" value="Histidine kinase-like ATPase, C-terminal domain"/>
    <property type="match status" value="1"/>
</dbReference>
<dbReference type="InterPro" id="IPR004358">
    <property type="entry name" value="Sig_transdc_His_kin-like_C"/>
</dbReference>
<evidence type="ECO:0000256" key="6">
    <source>
        <dbReference type="ARBA" id="ARBA00023012"/>
    </source>
</evidence>
<sequence length="376" mass="43715">MLKRLNIPIIVAICITLLFIFQGIQIVNLSSKKDENTEILNLIYKSKEIIHDIKNIQNKSTLIYEFGIYDKDDNVLYSKLSIAPKNRDFQILKSDGYLYYKTSFVDDGDLLFLVVAKKLDYTKFIFLATLMAIITIVVVFALMYVSYESISKPYQEQKKLMSMFFNDAMHELKTPLGIATINLEMLGYKDKHTHRIKSALKEMKVTYEDVEFFIKNSYTNLPKIKINFSYFLLSRVKFISTIANVKNIKILTNIEKNLEIFMSEIEATRLVDNNLSNAIKYSKENSKIFINLTKKDDDFILFSVEDFGRGIKDTNEIWKRYTREDYSQGGFGLGLNIISSICKKYSIKYEVNSIYGKGSTFSYKIPIYMDKILDNI</sequence>
<dbReference type="SUPFAM" id="SSF47384">
    <property type="entry name" value="Homodimeric domain of signal transducing histidine kinase"/>
    <property type="match status" value="1"/>
</dbReference>
<keyword evidence="6" id="KW-0902">Two-component regulatory system</keyword>
<dbReference type="PROSITE" id="PS50109">
    <property type="entry name" value="HIS_KIN"/>
    <property type="match status" value="1"/>
</dbReference>
<comment type="catalytic activity">
    <reaction evidence="1">
        <text>ATP + protein L-histidine = ADP + protein N-phospho-L-histidine.</text>
        <dbReference type="EC" id="2.7.13.3"/>
    </reaction>
</comment>
<dbReference type="Pfam" id="PF02518">
    <property type="entry name" value="HATPase_c"/>
    <property type="match status" value="1"/>
</dbReference>
<dbReference type="GO" id="GO:0000155">
    <property type="term" value="F:phosphorelay sensor kinase activity"/>
    <property type="evidence" value="ECO:0007669"/>
    <property type="project" value="InterPro"/>
</dbReference>
<dbReference type="InterPro" id="IPR003594">
    <property type="entry name" value="HATPase_dom"/>
</dbReference>
<dbReference type="Gene3D" id="1.10.287.130">
    <property type="match status" value="1"/>
</dbReference>
<dbReference type="EC" id="2.7.13.3" evidence="2"/>
<dbReference type="InterPro" id="IPR036097">
    <property type="entry name" value="HisK_dim/P_sf"/>
</dbReference>
<dbReference type="GO" id="GO:0004721">
    <property type="term" value="F:phosphoprotein phosphatase activity"/>
    <property type="evidence" value="ECO:0007669"/>
    <property type="project" value="TreeGrafter"/>
</dbReference>
<evidence type="ECO:0000256" key="1">
    <source>
        <dbReference type="ARBA" id="ARBA00000085"/>
    </source>
</evidence>
<protein>
    <recommendedName>
        <fullName evidence="2">histidine kinase</fullName>
        <ecNumber evidence="2">2.7.13.3</ecNumber>
    </recommendedName>
</protein>
<feature type="transmembrane region" description="Helical" evidence="7">
    <location>
        <begin position="124"/>
        <end position="147"/>
    </location>
</feature>
<proteinExistence type="predicted"/>
<dbReference type="GeneID" id="93090263"/>
<keyword evidence="4 9" id="KW-0808">Transferase</keyword>
<dbReference type="PANTHER" id="PTHR45453">
    <property type="entry name" value="PHOSPHATE REGULON SENSOR PROTEIN PHOR"/>
    <property type="match status" value="1"/>
</dbReference>
<dbReference type="GO" id="GO:0016036">
    <property type="term" value="P:cellular response to phosphate starvation"/>
    <property type="evidence" value="ECO:0007669"/>
    <property type="project" value="TreeGrafter"/>
</dbReference>
<reference evidence="9 10" key="1">
    <citation type="submission" date="2018-06" db="EMBL/GenBank/DDBJ databases">
        <authorList>
            <consortium name="Pathogen Informatics"/>
            <person name="Doyle S."/>
        </authorList>
    </citation>
    <scope>NUCLEOTIDE SEQUENCE [LARGE SCALE GENOMIC DNA]</scope>
    <source>
        <strain evidence="9 10">NCTC12475</strain>
    </source>
</reference>
<evidence type="ECO:0000313" key="10">
    <source>
        <dbReference type="Proteomes" id="UP000254920"/>
    </source>
</evidence>
<dbReference type="AlphaFoldDB" id="A0A381DLF6"/>
<dbReference type="InterPro" id="IPR050351">
    <property type="entry name" value="BphY/WalK/GraS-like"/>
</dbReference>
<keyword evidence="7" id="KW-1133">Transmembrane helix</keyword>
<dbReference type="GO" id="GO:0005886">
    <property type="term" value="C:plasma membrane"/>
    <property type="evidence" value="ECO:0007669"/>
    <property type="project" value="TreeGrafter"/>
</dbReference>
<evidence type="ECO:0000256" key="3">
    <source>
        <dbReference type="ARBA" id="ARBA00022553"/>
    </source>
</evidence>
<dbReference type="STRING" id="32024.GCA_000788295_00847"/>